<evidence type="ECO:0000313" key="2">
    <source>
        <dbReference type="Proteomes" id="UP000580250"/>
    </source>
</evidence>
<reference evidence="1 2" key="1">
    <citation type="submission" date="2020-08" db="EMBL/GenBank/DDBJ databases">
        <authorList>
            <person name="Koutsovoulos G."/>
            <person name="Danchin GJ E."/>
        </authorList>
    </citation>
    <scope>NUCLEOTIDE SEQUENCE [LARGE SCALE GENOMIC DNA]</scope>
</reference>
<proteinExistence type="predicted"/>
<dbReference type="EMBL" id="CAJEWN010001022">
    <property type="protein sequence ID" value="CAD2193343.1"/>
    <property type="molecule type" value="Genomic_DNA"/>
</dbReference>
<accession>A0A6V7X2B2</accession>
<dbReference type="Proteomes" id="UP000580250">
    <property type="component" value="Unassembled WGS sequence"/>
</dbReference>
<comment type="caution">
    <text evidence="1">The sequence shown here is derived from an EMBL/GenBank/DDBJ whole genome shotgun (WGS) entry which is preliminary data.</text>
</comment>
<organism evidence="1 2">
    <name type="scientific">Meloidogyne enterolobii</name>
    <name type="common">Root-knot nematode worm</name>
    <name type="synonym">Meloidogyne mayaguensis</name>
    <dbReference type="NCBI Taxonomy" id="390850"/>
    <lineage>
        <taxon>Eukaryota</taxon>
        <taxon>Metazoa</taxon>
        <taxon>Ecdysozoa</taxon>
        <taxon>Nematoda</taxon>
        <taxon>Chromadorea</taxon>
        <taxon>Rhabditida</taxon>
        <taxon>Tylenchina</taxon>
        <taxon>Tylenchomorpha</taxon>
        <taxon>Tylenchoidea</taxon>
        <taxon>Meloidogynidae</taxon>
        <taxon>Meloidogyninae</taxon>
        <taxon>Meloidogyne</taxon>
    </lineage>
</organism>
<dbReference type="AlphaFoldDB" id="A0A6V7X2B2"/>
<evidence type="ECO:0000313" key="1">
    <source>
        <dbReference type="EMBL" id="CAD2193343.1"/>
    </source>
</evidence>
<name>A0A6V7X2B2_MELEN</name>
<gene>
    <name evidence="1" type="ORF">MENT_LOCUS46286</name>
</gene>
<protein>
    <submittedName>
        <fullName evidence="1">Uncharacterized protein</fullName>
    </submittedName>
</protein>
<sequence>MWKSPKWEGRTRIEISKNLDLDNRDFLSRSRPGPGSIMWLSAHIFLSSISLFKHLTHGG</sequence>